<gene>
    <name evidence="2" type="ORF">CEXT_458041</name>
</gene>
<evidence type="ECO:0000313" key="2">
    <source>
        <dbReference type="EMBL" id="GIY86117.1"/>
    </source>
</evidence>
<evidence type="ECO:0000313" key="3">
    <source>
        <dbReference type="Proteomes" id="UP001054945"/>
    </source>
</evidence>
<feature type="region of interest" description="Disordered" evidence="1">
    <location>
        <begin position="31"/>
        <end position="67"/>
    </location>
</feature>
<comment type="caution">
    <text evidence="2">The sequence shown here is derived from an EMBL/GenBank/DDBJ whole genome shotgun (WGS) entry which is preliminary data.</text>
</comment>
<keyword evidence="3" id="KW-1185">Reference proteome</keyword>
<dbReference type="Proteomes" id="UP001054945">
    <property type="component" value="Unassembled WGS sequence"/>
</dbReference>
<sequence length="224" mass="25196">MEIVPLLQEVLCKITFILSVPMDPNMGPTIERSQSPLSLTTPCSPKKQIKSKPFTDGGIPAPFDNNGRPLKIFKSKTSNVRKTGSSNEVRIIHREKRSPLISLKSRTSNYESASKNGKDGTPITQTFIEPQPIVEEFEQGEAADSGRQKRLTDILNKQWVTEKIIEGSDPVENIDDENYIEEINEDPFLLKEPSLEPIIVEDQTSEVESTFTTIQELQEIQIID</sequence>
<feature type="compositionally biased region" description="Polar residues" evidence="1">
    <location>
        <begin position="31"/>
        <end position="43"/>
    </location>
</feature>
<name>A0AAV4WUD9_CAEEX</name>
<accession>A0AAV4WUD9</accession>
<evidence type="ECO:0000256" key="1">
    <source>
        <dbReference type="SAM" id="MobiDB-lite"/>
    </source>
</evidence>
<dbReference type="EMBL" id="BPLR01016743">
    <property type="protein sequence ID" value="GIY86117.1"/>
    <property type="molecule type" value="Genomic_DNA"/>
</dbReference>
<protein>
    <submittedName>
        <fullName evidence="2">Uncharacterized protein</fullName>
    </submittedName>
</protein>
<proteinExistence type="predicted"/>
<reference evidence="2 3" key="1">
    <citation type="submission" date="2021-06" db="EMBL/GenBank/DDBJ databases">
        <title>Caerostris extrusa draft genome.</title>
        <authorList>
            <person name="Kono N."/>
            <person name="Arakawa K."/>
        </authorList>
    </citation>
    <scope>NUCLEOTIDE SEQUENCE [LARGE SCALE GENOMIC DNA]</scope>
</reference>
<dbReference type="AlphaFoldDB" id="A0AAV4WUD9"/>
<organism evidence="2 3">
    <name type="scientific">Caerostris extrusa</name>
    <name type="common">Bark spider</name>
    <name type="synonym">Caerostris bankana</name>
    <dbReference type="NCBI Taxonomy" id="172846"/>
    <lineage>
        <taxon>Eukaryota</taxon>
        <taxon>Metazoa</taxon>
        <taxon>Ecdysozoa</taxon>
        <taxon>Arthropoda</taxon>
        <taxon>Chelicerata</taxon>
        <taxon>Arachnida</taxon>
        <taxon>Araneae</taxon>
        <taxon>Araneomorphae</taxon>
        <taxon>Entelegynae</taxon>
        <taxon>Araneoidea</taxon>
        <taxon>Araneidae</taxon>
        <taxon>Caerostris</taxon>
    </lineage>
</organism>